<sequence length="367" mass="42562">MGTGFSSAFKVARILGSFPFDDTYQYLTNAPISITSQLWDLMRVLTILLRETTKRYDEDSIRALERITSYGEYINDIYGPLLFFIVPVYELDGSPNHPDPTDYRSIRRRFHQCLSEDVNLCQFMNLMGVLTILIRLTTEAYDEGSINALARMSTYGEYMSEIYGPFLFIMVEEESDQYTTNIYLAALMLSNAPISITSQLLDLMRVLTILLRETTKRYDEGSIKALERISSYGEYINDIYGIVLWFAIMDHEISPRSVYIVIKVILLSNFTISISSQLWDLMQILTILFRETTKEYDEGSIRALERINFLRSNTLDCLHGRWLFHQEYINRGDGNSFMQFYTKYQQSAVGPHEGANHLAPIDHQRIR</sequence>
<accession>A0A9P0HMI4</accession>
<dbReference type="AlphaFoldDB" id="A0A9P0HMI4"/>
<dbReference type="EMBL" id="OV725082">
    <property type="protein sequence ID" value="CAH1404372.1"/>
    <property type="molecule type" value="Genomic_DNA"/>
</dbReference>
<evidence type="ECO:0000313" key="1">
    <source>
        <dbReference type="EMBL" id="CAH1404372.1"/>
    </source>
</evidence>
<proteinExistence type="predicted"/>
<keyword evidence="2" id="KW-1185">Reference proteome</keyword>
<dbReference type="OrthoDB" id="10625471at2759"/>
<evidence type="ECO:0000313" key="2">
    <source>
        <dbReference type="Proteomes" id="UP001152798"/>
    </source>
</evidence>
<dbReference type="Proteomes" id="UP001152798">
    <property type="component" value="Chromosome 6"/>
</dbReference>
<gene>
    <name evidence="1" type="ORF">NEZAVI_LOCUS12791</name>
</gene>
<organism evidence="1 2">
    <name type="scientific">Nezara viridula</name>
    <name type="common">Southern green stink bug</name>
    <name type="synonym">Cimex viridulus</name>
    <dbReference type="NCBI Taxonomy" id="85310"/>
    <lineage>
        <taxon>Eukaryota</taxon>
        <taxon>Metazoa</taxon>
        <taxon>Ecdysozoa</taxon>
        <taxon>Arthropoda</taxon>
        <taxon>Hexapoda</taxon>
        <taxon>Insecta</taxon>
        <taxon>Pterygota</taxon>
        <taxon>Neoptera</taxon>
        <taxon>Paraneoptera</taxon>
        <taxon>Hemiptera</taxon>
        <taxon>Heteroptera</taxon>
        <taxon>Panheteroptera</taxon>
        <taxon>Pentatomomorpha</taxon>
        <taxon>Pentatomoidea</taxon>
        <taxon>Pentatomidae</taxon>
        <taxon>Pentatominae</taxon>
        <taxon>Nezara</taxon>
    </lineage>
</organism>
<reference evidence="1" key="1">
    <citation type="submission" date="2022-01" db="EMBL/GenBank/DDBJ databases">
        <authorList>
            <person name="King R."/>
        </authorList>
    </citation>
    <scope>NUCLEOTIDE SEQUENCE</scope>
</reference>
<name>A0A9P0HMI4_NEZVI</name>
<protein>
    <submittedName>
        <fullName evidence="1">Uncharacterized protein</fullName>
    </submittedName>
</protein>